<dbReference type="PANTHER" id="PTHR42928">
    <property type="entry name" value="TRICARBOXYLATE-BINDING PROTEIN"/>
    <property type="match status" value="1"/>
</dbReference>
<dbReference type="CDD" id="cd07012">
    <property type="entry name" value="PBP2_Bug_TTT"/>
    <property type="match status" value="1"/>
</dbReference>
<sequence>MAVSVRLLTKQHHPFGTNYSDYQLITPPGLGGFIKGDSVMKVLFIFSKLKVFCASAIMLVSMLVVSSSAFADANFPTRPITMTVGFSAGGPTDNAARVVAEELSKELGQPVVVSNKPGAGGVIAARDLLNSSPDGYTIMLVSNGPMTVVPARYASLDFDPLTDFVPIGMVAGYPHILVVGPESDISSFQDFIEKAKASPGTLNVAQVGSVNELATEWIKALADIEVTQVPYKGAAAVVSDLSTGRIDLAMIAPNVAYPLIEGNKARAIAATSSTEITKARNIPSIAQSGIPDIDFYIWNGLVAPKGTDPAVVKKMSDALAKVQQNPALKEKLAVTYLDIVPGGPDRMMETVKKEGENWKRIATDANLPPL</sequence>
<dbReference type="Gene3D" id="3.40.190.10">
    <property type="entry name" value="Periplasmic binding protein-like II"/>
    <property type="match status" value="1"/>
</dbReference>
<dbReference type="Pfam" id="PF03401">
    <property type="entry name" value="TctC"/>
    <property type="match status" value="1"/>
</dbReference>
<dbReference type="PIRSF" id="PIRSF017082">
    <property type="entry name" value="YflP"/>
    <property type="match status" value="1"/>
</dbReference>
<dbReference type="InterPro" id="IPR042100">
    <property type="entry name" value="Bug_dom1"/>
</dbReference>
<keyword evidence="2" id="KW-0812">Transmembrane</keyword>
<dbReference type="AlphaFoldDB" id="A0A2R4XG29"/>
<accession>A0A2R4XG29</accession>
<dbReference type="Gene3D" id="3.40.190.150">
    <property type="entry name" value="Bordetella uptake gene, domain 1"/>
    <property type="match status" value="1"/>
</dbReference>
<dbReference type="EMBL" id="CP028901">
    <property type="protein sequence ID" value="AWB32731.1"/>
    <property type="molecule type" value="Genomic_DNA"/>
</dbReference>
<evidence type="ECO:0000256" key="1">
    <source>
        <dbReference type="ARBA" id="ARBA00006987"/>
    </source>
</evidence>
<dbReference type="InterPro" id="IPR005064">
    <property type="entry name" value="BUG"/>
</dbReference>
<comment type="similarity">
    <text evidence="1">Belongs to the UPF0065 (bug) family.</text>
</comment>
<dbReference type="KEGG" id="boz:DBV39_02260"/>
<dbReference type="PANTHER" id="PTHR42928:SF5">
    <property type="entry name" value="BLR1237 PROTEIN"/>
    <property type="match status" value="1"/>
</dbReference>
<protein>
    <recommendedName>
        <fullName evidence="5">Tripartite tricarboxylate transporter substrate binding protein</fullName>
    </recommendedName>
</protein>
<name>A0A2R4XG29_9BURK</name>
<feature type="transmembrane region" description="Helical" evidence="2">
    <location>
        <begin position="51"/>
        <end position="71"/>
    </location>
</feature>
<gene>
    <name evidence="3" type="ORF">DBV39_02260</name>
</gene>
<proteinExistence type="inferred from homology"/>
<evidence type="ECO:0000313" key="3">
    <source>
        <dbReference type="EMBL" id="AWB32731.1"/>
    </source>
</evidence>
<reference evidence="3 4" key="1">
    <citation type="submission" date="2018-04" db="EMBL/GenBank/DDBJ databases">
        <title>Bordetella sp. HZ20 isolated from seawater.</title>
        <authorList>
            <person name="Sun C."/>
        </authorList>
    </citation>
    <scope>NUCLEOTIDE SEQUENCE [LARGE SCALE GENOMIC DNA]</scope>
    <source>
        <strain evidence="3 4">HZ20</strain>
    </source>
</reference>
<evidence type="ECO:0000256" key="2">
    <source>
        <dbReference type="SAM" id="Phobius"/>
    </source>
</evidence>
<evidence type="ECO:0000313" key="4">
    <source>
        <dbReference type="Proteomes" id="UP000244571"/>
    </source>
</evidence>
<keyword evidence="4" id="KW-1185">Reference proteome</keyword>
<evidence type="ECO:0008006" key="5">
    <source>
        <dbReference type="Google" id="ProtNLM"/>
    </source>
</evidence>
<keyword evidence="2" id="KW-1133">Transmembrane helix</keyword>
<organism evidence="3 4">
    <name type="scientific">Orrella marina</name>
    <dbReference type="NCBI Taxonomy" id="2163011"/>
    <lineage>
        <taxon>Bacteria</taxon>
        <taxon>Pseudomonadati</taxon>
        <taxon>Pseudomonadota</taxon>
        <taxon>Betaproteobacteria</taxon>
        <taxon>Burkholderiales</taxon>
        <taxon>Alcaligenaceae</taxon>
        <taxon>Orrella</taxon>
    </lineage>
</organism>
<keyword evidence="2" id="KW-0472">Membrane</keyword>
<dbReference type="SUPFAM" id="SSF53850">
    <property type="entry name" value="Periplasmic binding protein-like II"/>
    <property type="match status" value="1"/>
</dbReference>
<dbReference type="Proteomes" id="UP000244571">
    <property type="component" value="Chromosome"/>
</dbReference>